<dbReference type="Proteomes" id="UP000250235">
    <property type="component" value="Unassembled WGS sequence"/>
</dbReference>
<organism evidence="8 9">
    <name type="scientific">Dorcoceras hygrometricum</name>
    <dbReference type="NCBI Taxonomy" id="472368"/>
    <lineage>
        <taxon>Eukaryota</taxon>
        <taxon>Viridiplantae</taxon>
        <taxon>Streptophyta</taxon>
        <taxon>Embryophyta</taxon>
        <taxon>Tracheophyta</taxon>
        <taxon>Spermatophyta</taxon>
        <taxon>Magnoliopsida</taxon>
        <taxon>eudicotyledons</taxon>
        <taxon>Gunneridae</taxon>
        <taxon>Pentapetalae</taxon>
        <taxon>asterids</taxon>
        <taxon>lamiids</taxon>
        <taxon>Lamiales</taxon>
        <taxon>Gesneriaceae</taxon>
        <taxon>Didymocarpoideae</taxon>
        <taxon>Trichosporeae</taxon>
        <taxon>Loxocarpinae</taxon>
        <taxon>Dorcoceras</taxon>
    </lineage>
</organism>
<evidence type="ECO:0000256" key="1">
    <source>
        <dbReference type="ARBA" id="ARBA00007447"/>
    </source>
</evidence>
<evidence type="ECO:0000259" key="7">
    <source>
        <dbReference type="PROSITE" id="PS51767"/>
    </source>
</evidence>
<sequence>MARFETTIFFSILFSIIALSHSSSSHHYKKQNGYFQILDVSASLLQARRVFSPEKPAADTVNLQAVELRTSNTSLSLTLRSRSSLIRRYHRTLENYTSLTRSRLARDEARVHSLLSRHSLSVSGFSNTDLEPVVETEQLESPVTSGISQGSGEYFARVGLGSPVKEVYMVIDTGSDVSWLQCQPCTDCYQQTGPIYNPSSSSTYRKLTCDSQQCSALQVSACRTGTCLYQVSYGDGSYTVGDFVTETMSFGGGSVSDVAIGCGHDNEGLFVAADGLLGLGGGPLSLPSQIRATSFSYCLVHRDSSSASTLEFNAAQPSDSILAPLLKNSLISTYHYVGLTGINVGGQAVNIPASTFEIGGDGKGGVIVDSGTAVTRLRTEAYNAMRDAFVSMSSQNLPSPTTGFALFDTCYDLSSKTTVSVPTVSLQFGGGKTLRLPPSNYLIPVDDAGKFCLAFAPSSGSLSIIGNVQQQGTRVSYDLANKYVGFSPNKC</sequence>
<evidence type="ECO:0000256" key="4">
    <source>
        <dbReference type="ARBA" id="ARBA00022801"/>
    </source>
</evidence>
<protein>
    <recommendedName>
        <fullName evidence="7">Peptidase A1 domain-containing protein</fullName>
    </recommendedName>
</protein>
<comment type="similarity">
    <text evidence="1">Belongs to the peptidase A1 family.</text>
</comment>
<dbReference type="InterPro" id="IPR032799">
    <property type="entry name" value="TAXi_C"/>
</dbReference>
<dbReference type="FunFam" id="2.40.70.10:FF:000010">
    <property type="entry name" value="Aspartyl protease family protein 2"/>
    <property type="match status" value="1"/>
</dbReference>
<evidence type="ECO:0000256" key="6">
    <source>
        <dbReference type="SAM" id="SignalP"/>
    </source>
</evidence>
<evidence type="ECO:0000313" key="8">
    <source>
        <dbReference type="EMBL" id="KZV54236.1"/>
    </source>
</evidence>
<dbReference type="InterPro" id="IPR001969">
    <property type="entry name" value="Aspartic_peptidase_AS"/>
</dbReference>
<evidence type="ECO:0000256" key="3">
    <source>
        <dbReference type="ARBA" id="ARBA00022729"/>
    </source>
</evidence>
<dbReference type="InterPro" id="IPR033121">
    <property type="entry name" value="PEPTIDASE_A1"/>
</dbReference>
<dbReference type="Pfam" id="PF14541">
    <property type="entry name" value="TAXi_C"/>
    <property type="match status" value="1"/>
</dbReference>
<feature type="signal peptide" evidence="6">
    <location>
        <begin position="1"/>
        <end position="22"/>
    </location>
</feature>
<reference evidence="8 9" key="1">
    <citation type="journal article" date="2015" name="Proc. Natl. Acad. Sci. U.S.A.">
        <title>The resurrection genome of Boea hygrometrica: A blueprint for survival of dehydration.</title>
        <authorList>
            <person name="Xiao L."/>
            <person name="Yang G."/>
            <person name="Zhang L."/>
            <person name="Yang X."/>
            <person name="Zhao S."/>
            <person name="Ji Z."/>
            <person name="Zhou Q."/>
            <person name="Hu M."/>
            <person name="Wang Y."/>
            <person name="Chen M."/>
            <person name="Xu Y."/>
            <person name="Jin H."/>
            <person name="Xiao X."/>
            <person name="Hu G."/>
            <person name="Bao F."/>
            <person name="Hu Y."/>
            <person name="Wan P."/>
            <person name="Li L."/>
            <person name="Deng X."/>
            <person name="Kuang T."/>
            <person name="Xiang C."/>
            <person name="Zhu J.K."/>
            <person name="Oliver M.J."/>
            <person name="He Y."/>
        </authorList>
    </citation>
    <scope>NUCLEOTIDE SEQUENCE [LARGE SCALE GENOMIC DNA]</scope>
    <source>
        <strain evidence="9">cv. XS01</strain>
    </source>
</reference>
<feature type="active site" evidence="5">
    <location>
        <position position="172"/>
    </location>
</feature>
<feature type="active site" evidence="5">
    <location>
        <position position="369"/>
    </location>
</feature>
<dbReference type="Pfam" id="PF14543">
    <property type="entry name" value="TAXi_N"/>
    <property type="match status" value="1"/>
</dbReference>
<dbReference type="SUPFAM" id="SSF50630">
    <property type="entry name" value="Acid proteases"/>
    <property type="match status" value="1"/>
</dbReference>
<dbReference type="InterPro" id="IPR001461">
    <property type="entry name" value="Aspartic_peptidase_A1"/>
</dbReference>
<keyword evidence="3 6" id="KW-0732">Signal</keyword>
<evidence type="ECO:0000256" key="2">
    <source>
        <dbReference type="ARBA" id="ARBA00022670"/>
    </source>
</evidence>
<keyword evidence="4" id="KW-0378">Hydrolase</keyword>
<dbReference type="AlphaFoldDB" id="A0A2Z7DAF5"/>
<dbReference type="FunFam" id="2.40.70.10:FF:000031">
    <property type="entry name" value="Aspartyl protease AED1"/>
    <property type="match status" value="1"/>
</dbReference>
<dbReference type="PROSITE" id="PS00141">
    <property type="entry name" value="ASP_PROTEASE"/>
    <property type="match status" value="1"/>
</dbReference>
<accession>A0A2Z7DAF5</accession>
<feature type="chain" id="PRO_5016259045" description="Peptidase A1 domain-containing protein" evidence="6">
    <location>
        <begin position="23"/>
        <end position="491"/>
    </location>
</feature>
<keyword evidence="9" id="KW-1185">Reference proteome</keyword>
<dbReference type="PANTHER" id="PTHR13683">
    <property type="entry name" value="ASPARTYL PROTEASES"/>
    <property type="match status" value="1"/>
</dbReference>
<name>A0A2Z7DAF5_9LAMI</name>
<proteinExistence type="inferred from homology"/>
<dbReference type="GO" id="GO:0004190">
    <property type="term" value="F:aspartic-type endopeptidase activity"/>
    <property type="evidence" value="ECO:0007669"/>
    <property type="project" value="InterPro"/>
</dbReference>
<dbReference type="EMBL" id="KQ989564">
    <property type="protein sequence ID" value="KZV54236.1"/>
    <property type="molecule type" value="Genomic_DNA"/>
</dbReference>
<dbReference type="Gene3D" id="2.40.70.10">
    <property type="entry name" value="Acid Proteases"/>
    <property type="match status" value="2"/>
</dbReference>
<evidence type="ECO:0000313" key="9">
    <source>
        <dbReference type="Proteomes" id="UP000250235"/>
    </source>
</evidence>
<dbReference type="PANTHER" id="PTHR13683:SF274">
    <property type="entry name" value="PROTEIN ASPARTIC PROTEASE IN GUARD CELL 1"/>
    <property type="match status" value="1"/>
</dbReference>
<dbReference type="GO" id="GO:0006508">
    <property type="term" value="P:proteolysis"/>
    <property type="evidence" value="ECO:0007669"/>
    <property type="project" value="UniProtKB-KW"/>
</dbReference>
<dbReference type="PROSITE" id="PS51767">
    <property type="entry name" value="PEPTIDASE_A1"/>
    <property type="match status" value="1"/>
</dbReference>
<evidence type="ECO:0000256" key="5">
    <source>
        <dbReference type="PIRSR" id="PIRSR601461-1"/>
    </source>
</evidence>
<feature type="domain" description="Peptidase A1" evidence="7">
    <location>
        <begin position="154"/>
        <end position="487"/>
    </location>
</feature>
<keyword evidence="2" id="KW-0645">Protease</keyword>
<dbReference type="InterPro" id="IPR021109">
    <property type="entry name" value="Peptidase_aspartic_dom_sf"/>
</dbReference>
<dbReference type="InterPro" id="IPR032861">
    <property type="entry name" value="TAXi_N"/>
</dbReference>
<dbReference type="OrthoDB" id="2747330at2759"/>
<gene>
    <name evidence="8" type="ORF">F511_33168</name>
</gene>